<feature type="region of interest" description="Disordered" evidence="1">
    <location>
        <begin position="203"/>
        <end position="223"/>
    </location>
</feature>
<keyword evidence="2" id="KW-0732">Signal</keyword>
<keyword evidence="4" id="KW-1185">Reference proteome</keyword>
<evidence type="ECO:0008006" key="5">
    <source>
        <dbReference type="Google" id="ProtNLM"/>
    </source>
</evidence>
<organism evidence="3 4">
    <name type="scientific">Iodobacter violaceini</name>
    <dbReference type="NCBI Taxonomy" id="3044271"/>
    <lineage>
        <taxon>Bacteria</taxon>
        <taxon>Pseudomonadati</taxon>
        <taxon>Pseudomonadota</taxon>
        <taxon>Betaproteobacteria</taxon>
        <taxon>Neisseriales</taxon>
        <taxon>Chitinibacteraceae</taxon>
        <taxon>Iodobacter</taxon>
    </lineage>
</organism>
<sequence length="295" mass="30155">MLNPLRSKRLLLSILLGAGLTACGGGSGSTPMLDLNFKNLENLGSAAVYEGWLLVDGAPVTTGRFTVNDNGVLSQSSFAVSQSQFDKATAFILTVEPAVNDVAAPSDQHLVAGGFDSSRYAGLLTSHPAALNTDFTSASGSFILATPSTAITTDNDQGIWFLSAASGPAQASLKLPALPKGWVYEGWVVVNGKPVTTGRFTNPALADSDGAGPGAGPLSGPPFPGQDYINPALKLPGGMAVISVEPEPDNSPDPFLIKPLVNTNIPGATGGENNHPLSNRGSAVLPSGSAVLVYK</sequence>
<accession>A0ABX0KVF9</accession>
<protein>
    <recommendedName>
        <fullName evidence="5">Anti-sigma factor</fullName>
    </recommendedName>
</protein>
<dbReference type="PROSITE" id="PS51257">
    <property type="entry name" value="PROKAR_LIPOPROTEIN"/>
    <property type="match status" value="1"/>
</dbReference>
<dbReference type="Proteomes" id="UP000712570">
    <property type="component" value="Unassembled WGS sequence"/>
</dbReference>
<name>A0ABX0KVF9_9NEIS</name>
<comment type="caution">
    <text evidence="3">The sequence shown here is derived from an EMBL/GenBank/DDBJ whole genome shotgun (WGS) entry which is preliminary data.</text>
</comment>
<feature type="signal peptide" evidence="2">
    <location>
        <begin position="1"/>
        <end position="24"/>
    </location>
</feature>
<evidence type="ECO:0000256" key="1">
    <source>
        <dbReference type="SAM" id="MobiDB-lite"/>
    </source>
</evidence>
<dbReference type="EMBL" id="JAAOLX010000010">
    <property type="protein sequence ID" value="NHQ87962.1"/>
    <property type="molecule type" value="Genomic_DNA"/>
</dbReference>
<evidence type="ECO:0000313" key="3">
    <source>
        <dbReference type="EMBL" id="NHQ87962.1"/>
    </source>
</evidence>
<evidence type="ECO:0000256" key="2">
    <source>
        <dbReference type="SAM" id="SignalP"/>
    </source>
</evidence>
<gene>
    <name evidence="3" type="ORF">HA050_17775</name>
</gene>
<evidence type="ECO:0000313" key="4">
    <source>
        <dbReference type="Proteomes" id="UP000712570"/>
    </source>
</evidence>
<feature type="chain" id="PRO_5047346853" description="Anti-sigma factor" evidence="2">
    <location>
        <begin position="25"/>
        <end position="295"/>
    </location>
</feature>
<dbReference type="RefSeq" id="WP_166829145.1">
    <property type="nucleotide sequence ID" value="NZ_JAAOLX010000010.1"/>
</dbReference>
<reference evidence="3 4" key="1">
    <citation type="submission" date="2020-03" db="EMBL/GenBank/DDBJ databases">
        <title>Draft genome sequence of environmentally isolated violet-colored cultures.</title>
        <authorList>
            <person name="Wilson H.S."/>
        </authorList>
    </citation>
    <scope>NUCLEOTIDE SEQUENCE [LARGE SCALE GENOMIC DNA]</scope>
    <source>
        <strain evidence="3 4">HSC-16F04</strain>
    </source>
</reference>
<proteinExistence type="predicted"/>